<dbReference type="InterPro" id="IPR029058">
    <property type="entry name" value="AB_hydrolase_fold"/>
</dbReference>
<accession>A0A2S9WTP2</accession>
<dbReference type="AlphaFoldDB" id="A0A2S9WTP2"/>
<dbReference type="GO" id="GO:0016787">
    <property type="term" value="F:hydrolase activity"/>
    <property type="evidence" value="ECO:0007669"/>
    <property type="project" value="UniProtKB-KW"/>
</dbReference>
<sequence>MIQVYLMPGMAASPLIFENISLPQEHFEVHLMDWLIPEPKEPLTSYCQRLLKQVKHDNPVLIGVSFGGVIVQEMAKLIQVKKLIIISSVKSHHEFPRRMRLARSTGLHKLLPTSLMGNFDQLSKYGMSIAPKKMELYKRYLNISDPQYLDWALETIIKWQQEQPMEGIVHIHGSADPVFPLKYIKNCVTIDGGTHVMIINRFRWFNENLPQIIRET</sequence>
<organism evidence="1 2">
    <name type="scientific">Nonlabens agnitus</name>
    <dbReference type="NCBI Taxonomy" id="870484"/>
    <lineage>
        <taxon>Bacteria</taxon>
        <taxon>Pseudomonadati</taxon>
        <taxon>Bacteroidota</taxon>
        <taxon>Flavobacteriia</taxon>
        <taxon>Flavobacteriales</taxon>
        <taxon>Flavobacteriaceae</taxon>
        <taxon>Nonlabens</taxon>
    </lineage>
</organism>
<dbReference type="OrthoDB" id="659408at2"/>
<reference evidence="1 2" key="1">
    <citation type="submission" date="2016-11" db="EMBL/GenBank/DDBJ databases">
        <title>Trade-off between light-utilization and light-protection in marine flavobacteria.</title>
        <authorList>
            <person name="Kumagai Y."/>
        </authorList>
    </citation>
    <scope>NUCLEOTIDE SEQUENCE [LARGE SCALE GENOMIC DNA]</scope>
    <source>
        <strain evidence="1 2">JCM 17109</strain>
    </source>
</reference>
<comment type="caution">
    <text evidence="1">The sequence shown here is derived from an EMBL/GenBank/DDBJ whole genome shotgun (WGS) entry which is preliminary data.</text>
</comment>
<keyword evidence="2" id="KW-1185">Reference proteome</keyword>
<dbReference type="RefSeq" id="WP_105982637.1">
    <property type="nucleotide sequence ID" value="NZ_MQUC01000003.1"/>
</dbReference>
<protein>
    <submittedName>
        <fullName evidence="1">Alpha/beta hydrolase</fullName>
    </submittedName>
</protein>
<proteinExistence type="predicted"/>
<keyword evidence="1" id="KW-0378">Hydrolase</keyword>
<name>A0A2S9WTP2_9FLAO</name>
<dbReference type="SUPFAM" id="SSF53474">
    <property type="entry name" value="alpha/beta-Hydrolases"/>
    <property type="match status" value="1"/>
</dbReference>
<gene>
    <name evidence="1" type="ORF">BST86_06935</name>
</gene>
<dbReference type="Proteomes" id="UP000239532">
    <property type="component" value="Unassembled WGS sequence"/>
</dbReference>
<dbReference type="EMBL" id="MQUC01000003">
    <property type="protein sequence ID" value="PRP66853.1"/>
    <property type="molecule type" value="Genomic_DNA"/>
</dbReference>
<evidence type="ECO:0000313" key="1">
    <source>
        <dbReference type="EMBL" id="PRP66853.1"/>
    </source>
</evidence>
<dbReference type="Gene3D" id="3.40.50.1820">
    <property type="entry name" value="alpha/beta hydrolase"/>
    <property type="match status" value="1"/>
</dbReference>
<evidence type="ECO:0000313" key="2">
    <source>
        <dbReference type="Proteomes" id="UP000239532"/>
    </source>
</evidence>